<dbReference type="InterPro" id="IPR034660">
    <property type="entry name" value="DinB/YfiT-like"/>
</dbReference>
<dbReference type="SUPFAM" id="SSF109854">
    <property type="entry name" value="DinB/YfiT-like putative metalloenzymes"/>
    <property type="match status" value="1"/>
</dbReference>
<dbReference type="AlphaFoldDB" id="A0A1A9BDT6"/>
<dbReference type="Proteomes" id="UP000199558">
    <property type="component" value="Unassembled WGS sequence"/>
</dbReference>
<accession>A0A1A9BDT6</accession>
<evidence type="ECO:0008006" key="3">
    <source>
        <dbReference type="Google" id="ProtNLM"/>
    </source>
</evidence>
<dbReference type="Gene3D" id="1.20.120.450">
    <property type="entry name" value="dinb family like domain"/>
    <property type="match status" value="1"/>
</dbReference>
<keyword evidence="2" id="KW-1185">Reference proteome</keyword>
<proteinExistence type="predicted"/>
<organism evidence="1 2">
    <name type="scientific">Micromonospora sediminicola</name>
    <dbReference type="NCBI Taxonomy" id="946078"/>
    <lineage>
        <taxon>Bacteria</taxon>
        <taxon>Bacillati</taxon>
        <taxon>Actinomycetota</taxon>
        <taxon>Actinomycetes</taxon>
        <taxon>Micromonosporales</taxon>
        <taxon>Micromonosporaceae</taxon>
        <taxon>Micromonospora</taxon>
    </lineage>
</organism>
<dbReference type="InterPro" id="IPR007061">
    <property type="entry name" value="MST-like"/>
</dbReference>
<evidence type="ECO:0000313" key="1">
    <source>
        <dbReference type="EMBL" id="SBT67675.1"/>
    </source>
</evidence>
<gene>
    <name evidence="1" type="ORF">GA0070622_4738</name>
</gene>
<sequence>MWSLGTVGAGSYGDVGSSIGRAGGMDVSDEVLTGERADLLAALRRHRGFLRQTVAGLDDEQAARRSTVSALCLGGIVKHVAITERMWARFAVGGAEAMSSEPVDWAGQFRMDPTDTLAGLLAEFDRVAAGTDALVATLDLDAAHALPDQPWFERGAAWTVRRVLLHLVAEIAQHAGHADIIRESIDGAKTMG</sequence>
<name>A0A1A9BDT6_9ACTN</name>
<evidence type="ECO:0000313" key="2">
    <source>
        <dbReference type="Proteomes" id="UP000199558"/>
    </source>
</evidence>
<dbReference type="EMBL" id="FLRH01000004">
    <property type="protein sequence ID" value="SBT67675.1"/>
    <property type="molecule type" value="Genomic_DNA"/>
</dbReference>
<protein>
    <recommendedName>
        <fullName evidence="3">DinB superfamily protein</fullName>
    </recommendedName>
</protein>
<dbReference type="STRING" id="946078.GA0070622_4738"/>
<dbReference type="Pfam" id="PF04978">
    <property type="entry name" value="MST"/>
    <property type="match status" value="1"/>
</dbReference>
<reference evidence="2" key="1">
    <citation type="submission" date="2016-06" db="EMBL/GenBank/DDBJ databases">
        <authorList>
            <person name="Varghese N."/>
            <person name="Submissions Spin"/>
        </authorList>
    </citation>
    <scope>NUCLEOTIDE SEQUENCE [LARGE SCALE GENOMIC DNA]</scope>
    <source>
        <strain evidence="2">DSM 45794</strain>
    </source>
</reference>